<evidence type="ECO:0000259" key="7">
    <source>
        <dbReference type="Pfam" id="PF18158"/>
    </source>
</evidence>
<evidence type="ECO:0000256" key="2">
    <source>
        <dbReference type="ARBA" id="ARBA00022630"/>
    </source>
</evidence>
<keyword evidence="3 4" id="KW-0274">FAD</keyword>
<evidence type="ECO:0000313" key="8">
    <source>
        <dbReference type="EMBL" id="CAD9465771.1"/>
    </source>
</evidence>
<dbReference type="InterPro" id="IPR036250">
    <property type="entry name" value="AcylCo_DH-like_C"/>
</dbReference>
<feature type="domain" description="Adaptive response protein AidB N-terminal" evidence="7">
    <location>
        <begin position="3"/>
        <end position="40"/>
    </location>
</feature>
<dbReference type="InterPro" id="IPR041504">
    <property type="entry name" value="AidB_N"/>
</dbReference>
<feature type="domain" description="Acyl-CoA oxidase/dehydrogenase middle" evidence="6">
    <location>
        <begin position="55"/>
        <end position="160"/>
    </location>
</feature>
<dbReference type="InterPro" id="IPR009075">
    <property type="entry name" value="AcylCo_DH/oxidase_C"/>
</dbReference>
<dbReference type="AlphaFoldDB" id="A0A7S2DW35"/>
<dbReference type="Gene3D" id="2.40.110.20">
    <property type="match status" value="1"/>
</dbReference>
<accession>A0A7S2DW35</accession>
<comment type="similarity">
    <text evidence="1 4">Belongs to the acyl-CoA dehydrogenase family.</text>
</comment>
<keyword evidence="2 4" id="KW-0285">Flavoprotein</keyword>
<evidence type="ECO:0000256" key="3">
    <source>
        <dbReference type="ARBA" id="ARBA00022827"/>
    </source>
</evidence>
<dbReference type="Gene3D" id="1.20.140.10">
    <property type="entry name" value="Butyryl-CoA Dehydrogenase, subunit A, domain 3"/>
    <property type="match status" value="1"/>
</dbReference>
<dbReference type="SUPFAM" id="SSF47203">
    <property type="entry name" value="Acyl-CoA dehydrogenase C-terminal domain-like"/>
    <property type="match status" value="1"/>
</dbReference>
<sequence length="448" mass="47225">MQVSCPTTMTFAATPAIAASDAPAVGATWLPLLSTRTYDPRDVPIAQKAGVIVGMSMTEKQGGSDVRANTTIATPVHASKHGPGDQFTLVGHKWFTSAPMSDAFLTLAKTEGDAQGDGVSCFLVPRWLPDGTRNSGLGVKRLKNKLGDLSNASSEVEYSNAWGVMLGQPGKGVKTIVEMVVHTRLDCTVGSAALMRQCAQLAAHHAAHRKAFGTALAEAPLMREVLVDLAIETEAANCLWPRLARAFELAPTDVHEAAFRRIATAIGKYWVCKRAPSVAYEAMECLGGNGYVEDFGPMARLYRQAPLNAIWEGSGNVIALDILRALKTEPGAAGALLAELQECKGADTRLDALTADLASTLTAPLDSSAEAIRRAQARARLLVDKMAIALQAAVLIRHGHAAAAGAYCASRLPGQVVAGGWNYGALRTGDFADAAGERALLDRLTISA</sequence>
<dbReference type="InterPro" id="IPR009100">
    <property type="entry name" value="AcylCoA_DH/oxidase_NM_dom_sf"/>
</dbReference>
<dbReference type="EMBL" id="HBGU01038635">
    <property type="protein sequence ID" value="CAD9465771.1"/>
    <property type="molecule type" value="Transcribed_RNA"/>
</dbReference>
<name>A0A7S2DW35_9EUKA</name>
<dbReference type="GO" id="GO:0003995">
    <property type="term" value="F:acyl-CoA dehydrogenase activity"/>
    <property type="evidence" value="ECO:0007669"/>
    <property type="project" value="TreeGrafter"/>
</dbReference>
<dbReference type="PANTHER" id="PTHR42707">
    <property type="entry name" value="ACYL-COA DEHYDROGENASE"/>
    <property type="match status" value="1"/>
</dbReference>
<dbReference type="InterPro" id="IPR006091">
    <property type="entry name" value="Acyl-CoA_Oxase/DH_mid-dom"/>
</dbReference>
<evidence type="ECO:0000256" key="4">
    <source>
        <dbReference type="RuleBase" id="RU362125"/>
    </source>
</evidence>
<feature type="domain" description="Acyl-CoA dehydrogenase/oxidase C-terminal" evidence="5">
    <location>
        <begin position="170"/>
        <end position="326"/>
    </location>
</feature>
<dbReference type="Pfam" id="PF02770">
    <property type="entry name" value="Acyl-CoA_dh_M"/>
    <property type="match status" value="1"/>
</dbReference>
<reference evidence="8" key="1">
    <citation type="submission" date="2021-01" db="EMBL/GenBank/DDBJ databases">
        <authorList>
            <person name="Corre E."/>
            <person name="Pelletier E."/>
            <person name="Niang G."/>
            <person name="Scheremetjew M."/>
            <person name="Finn R."/>
            <person name="Kale V."/>
            <person name="Holt S."/>
            <person name="Cochrane G."/>
            <person name="Meng A."/>
            <person name="Brown T."/>
            <person name="Cohen L."/>
        </authorList>
    </citation>
    <scope>NUCLEOTIDE SEQUENCE</scope>
    <source>
        <strain evidence="8">UTEX LB 985</strain>
    </source>
</reference>
<organism evidence="8">
    <name type="scientific">Haptolina brevifila</name>
    <dbReference type="NCBI Taxonomy" id="156173"/>
    <lineage>
        <taxon>Eukaryota</taxon>
        <taxon>Haptista</taxon>
        <taxon>Haptophyta</taxon>
        <taxon>Prymnesiophyceae</taxon>
        <taxon>Prymnesiales</taxon>
        <taxon>Prymnesiaceae</taxon>
        <taxon>Haptolina</taxon>
    </lineage>
</organism>
<proteinExistence type="inferred from homology"/>
<protein>
    <recommendedName>
        <fullName evidence="9">Acyl-CoA dehydrogenase/oxidase C-terminal domain-containing protein</fullName>
    </recommendedName>
</protein>
<dbReference type="PANTHER" id="PTHR42707:SF3">
    <property type="entry name" value="ACYL-COA DEHYDROGENASE AIDB-RELATED"/>
    <property type="match status" value="1"/>
</dbReference>
<dbReference type="SUPFAM" id="SSF56645">
    <property type="entry name" value="Acyl-CoA dehydrogenase NM domain-like"/>
    <property type="match status" value="1"/>
</dbReference>
<evidence type="ECO:0000256" key="1">
    <source>
        <dbReference type="ARBA" id="ARBA00009347"/>
    </source>
</evidence>
<keyword evidence="4" id="KW-0560">Oxidoreductase</keyword>
<evidence type="ECO:0000259" key="6">
    <source>
        <dbReference type="Pfam" id="PF02770"/>
    </source>
</evidence>
<dbReference type="Pfam" id="PF18158">
    <property type="entry name" value="AidB_N"/>
    <property type="match status" value="1"/>
</dbReference>
<evidence type="ECO:0000259" key="5">
    <source>
        <dbReference type="Pfam" id="PF00441"/>
    </source>
</evidence>
<evidence type="ECO:0008006" key="9">
    <source>
        <dbReference type="Google" id="ProtNLM"/>
    </source>
</evidence>
<gene>
    <name evidence="8" type="ORF">CBRE1094_LOCUS21117</name>
</gene>
<dbReference type="InterPro" id="IPR052904">
    <property type="entry name" value="Acyl-CoA_dehydrogenase-like"/>
</dbReference>
<comment type="cofactor">
    <cofactor evidence="4">
        <name>FAD</name>
        <dbReference type="ChEBI" id="CHEBI:57692"/>
    </cofactor>
</comment>
<dbReference type="Pfam" id="PF00441">
    <property type="entry name" value="Acyl-CoA_dh_1"/>
    <property type="match status" value="1"/>
</dbReference>